<keyword evidence="13" id="KW-1185">Reference proteome</keyword>
<dbReference type="EC" id="3.5.1.25" evidence="10"/>
<dbReference type="Proteomes" id="UP001303614">
    <property type="component" value="Unassembled WGS sequence"/>
</dbReference>
<dbReference type="PANTHER" id="PTHR11113:SF14">
    <property type="entry name" value="N-ACETYLGLUCOSAMINE-6-PHOSPHATE DEACETYLASE"/>
    <property type="match status" value="1"/>
</dbReference>
<keyword evidence="4 5" id="KW-0119">Carbohydrate metabolism</keyword>
<reference evidence="10 13" key="2">
    <citation type="submission" date="2023-12" db="EMBL/GenBank/DDBJ databases">
        <title>Genome sequencing of Xanthomonas floridensis.</title>
        <authorList>
            <person name="Greer S."/>
            <person name="Harrison J."/>
            <person name="Grant M."/>
            <person name="Vicente J."/>
            <person name="Studholme D."/>
        </authorList>
    </citation>
    <scope>NUCLEOTIDE SEQUENCE [LARGE SCALE GENOMIC DNA]</scope>
    <source>
        <strain evidence="10 13">WHRI 8848</strain>
    </source>
</reference>
<dbReference type="InterPro" id="IPR011059">
    <property type="entry name" value="Metal-dep_hydrolase_composite"/>
</dbReference>
<feature type="domain" description="Amidohydrolase-related" evidence="9">
    <location>
        <begin position="57"/>
        <end position="382"/>
    </location>
</feature>
<comment type="similarity">
    <text evidence="1 5">Belongs to the metallo-dependent hydrolases superfamily. NagA family.</text>
</comment>
<proteinExistence type="inferred from homology"/>
<evidence type="ECO:0000256" key="5">
    <source>
        <dbReference type="PIRNR" id="PIRNR038994"/>
    </source>
</evidence>
<dbReference type="Pfam" id="PF01979">
    <property type="entry name" value="Amidohydro_1"/>
    <property type="match status" value="1"/>
</dbReference>
<dbReference type="GO" id="GO:0006046">
    <property type="term" value="P:N-acetylglucosamine catabolic process"/>
    <property type="evidence" value="ECO:0007669"/>
    <property type="project" value="TreeGrafter"/>
</dbReference>
<dbReference type="InterPro" id="IPR006680">
    <property type="entry name" value="Amidohydro-rel"/>
</dbReference>
<organism evidence="11 12">
    <name type="scientific">Xanthomonas floridensis</name>
    <dbReference type="NCBI Taxonomy" id="1843580"/>
    <lineage>
        <taxon>Bacteria</taxon>
        <taxon>Pseudomonadati</taxon>
        <taxon>Pseudomonadota</taxon>
        <taxon>Gammaproteobacteria</taxon>
        <taxon>Lysobacterales</taxon>
        <taxon>Lysobacteraceae</taxon>
        <taxon>Xanthomonas</taxon>
    </lineage>
</organism>
<dbReference type="Gene3D" id="2.30.40.10">
    <property type="entry name" value="Urease, subunit C, domain 1"/>
    <property type="match status" value="1"/>
</dbReference>
<feature type="binding site" evidence="7">
    <location>
        <begin position="311"/>
        <end position="313"/>
    </location>
    <ligand>
        <name>substrate</name>
    </ligand>
</feature>
<feature type="binding site" evidence="7">
    <location>
        <position position="146"/>
    </location>
    <ligand>
        <name>substrate</name>
    </ligand>
</feature>
<feature type="binding site" evidence="7">
    <location>
        <position position="255"/>
    </location>
    <ligand>
        <name>substrate</name>
    </ligand>
</feature>
<feature type="binding site" evidence="7">
    <location>
        <position position="231"/>
    </location>
    <ligand>
        <name>substrate</name>
    </ligand>
</feature>
<dbReference type="PANTHER" id="PTHR11113">
    <property type="entry name" value="N-ACETYLGLUCOSAMINE-6-PHOSPHATE DEACETYLASE"/>
    <property type="match status" value="1"/>
</dbReference>
<evidence type="ECO:0000313" key="11">
    <source>
        <dbReference type="EMBL" id="OAG65495.1"/>
    </source>
</evidence>
<dbReference type="Gene3D" id="3.20.20.140">
    <property type="entry name" value="Metal-dependent hydrolases"/>
    <property type="match status" value="1"/>
</dbReference>
<dbReference type="SUPFAM" id="SSF51338">
    <property type="entry name" value="Composite domain of metallo-dependent hydrolases"/>
    <property type="match status" value="1"/>
</dbReference>
<dbReference type="CDD" id="cd00854">
    <property type="entry name" value="NagA"/>
    <property type="match status" value="1"/>
</dbReference>
<gene>
    <name evidence="10" type="primary">nagA</name>
    <name evidence="11" type="ORF">A7D17_08635</name>
    <name evidence="10" type="ORF">VB146_09160</name>
</gene>
<accession>A0A1A9M582</accession>
<evidence type="ECO:0000256" key="4">
    <source>
        <dbReference type="ARBA" id="ARBA00023277"/>
    </source>
</evidence>
<dbReference type="NCBIfam" id="TIGR00221">
    <property type="entry name" value="nagA"/>
    <property type="match status" value="1"/>
</dbReference>
<feature type="binding site" evidence="8">
    <location>
        <position position="220"/>
    </location>
    <ligand>
        <name>Zn(2+)</name>
        <dbReference type="ChEBI" id="CHEBI:29105"/>
    </ligand>
</feature>
<comment type="caution">
    <text evidence="11">The sequence shown here is derived from an EMBL/GenBank/DDBJ whole genome shotgun (WGS) entry which is preliminary data.</text>
</comment>
<protein>
    <submittedName>
        <fullName evidence="11">N-acetylglucosamine-6-phosphate deacetylase</fullName>
        <ecNumber evidence="10">3.5.1.25</ecNumber>
    </submittedName>
</protein>
<evidence type="ECO:0000313" key="10">
    <source>
        <dbReference type="EMBL" id="MEA5124025.1"/>
    </source>
</evidence>
<name>A0A1A9M582_9XANT</name>
<dbReference type="InterPro" id="IPR032466">
    <property type="entry name" value="Metal_Hydrolase"/>
</dbReference>
<dbReference type="EMBL" id="LXNG01000057">
    <property type="protein sequence ID" value="OAG65495.1"/>
    <property type="molecule type" value="Genomic_DNA"/>
</dbReference>
<dbReference type="GO" id="GO:0008448">
    <property type="term" value="F:N-acetylglucosamine-6-phosphate deacetylase activity"/>
    <property type="evidence" value="ECO:0007669"/>
    <property type="project" value="UniProtKB-EC"/>
</dbReference>
<evidence type="ECO:0000256" key="3">
    <source>
        <dbReference type="ARBA" id="ARBA00022801"/>
    </source>
</evidence>
<dbReference type="OrthoDB" id="9776488at2"/>
<sequence>MDASPIQALCNARVLTDDGLQDGLAVLLDGAQIQAIVPADDARVAQAHMRVDLGGATLLPGFIDIQVNGGGGVLFNNARDPQALATIAAAHRRFGTTGMLPTLISDTAQVMAEAIEATRQAIAQGVPGVLGIHLEGPYLSPARKGTHDAHKFRLPDAHEIAVDTSLDNGVTLITLAPERVPVEDIRAFVAGGAIVFAGHTAATYEQARDGIAAGVSGFTHVYNAMSQLAGREPNAVGAALEDPQVWCGVIVDGVHVHPASLRVALAAKPRGKLLLVTDAMPMVGSDSPSFDLYGETITAVDGVVRNADGALAGSALDMATAVRNSVRWLGVDLAEAARMASTYPAQCIGLGERLGRIAPGYQADLVLVDADVQVVDTWVAGQRDGRRT</sequence>
<feature type="binding site" evidence="8">
    <location>
        <position position="199"/>
    </location>
    <ligand>
        <name>Zn(2+)</name>
        <dbReference type="ChEBI" id="CHEBI:29105"/>
    </ligand>
</feature>
<comment type="cofactor">
    <cofactor evidence="8">
        <name>a divalent metal cation</name>
        <dbReference type="ChEBI" id="CHEBI:60240"/>
    </cofactor>
    <text evidence="8">Binds 1 divalent metal cation per subunit.</text>
</comment>
<evidence type="ECO:0000256" key="6">
    <source>
        <dbReference type="PIRSR" id="PIRSR038994-1"/>
    </source>
</evidence>
<keyword evidence="2 8" id="KW-0479">Metal-binding</keyword>
<keyword evidence="3 5" id="KW-0378">Hydrolase</keyword>
<dbReference type="SUPFAM" id="SSF51556">
    <property type="entry name" value="Metallo-dependent hydrolases"/>
    <property type="match status" value="1"/>
</dbReference>
<dbReference type="FunFam" id="3.20.20.140:FF:000004">
    <property type="entry name" value="N-acetylglucosamine-6-phosphate deacetylase"/>
    <property type="match status" value="1"/>
</dbReference>
<feature type="binding site" evidence="7">
    <location>
        <begin position="223"/>
        <end position="224"/>
    </location>
    <ligand>
        <name>substrate</name>
    </ligand>
</feature>
<reference evidence="11 12" key="1">
    <citation type="submission" date="2016-05" db="EMBL/GenBank/DDBJ databases">
        <title>Pathogenic, phenotypic and molecular characterisation of Xanthomonas nasturtii sp. nov. and Xanthomonas floridensis sp. nov., new species of Xanthomonas associated with watercress production in Florida.</title>
        <authorList>
            <person name="Vicente J.G."/>
            <person name="Rothwell S."/>
            <person name="Holub E.B."/>
            <person name="Studholme D.J."/>
        </authorList>
    </citation>
    <scope>NUCLEOTIDE SEQUENCE [LARGE SCALE GENOMIC DNA]</scope>
    <source>
        <strain evidence="11 12">WHRI 8848</strain>
    </source>
</reference>
<evidence type="ECO:0000259" key="9">
    <source>
        <dbReference type="Pfam" id="PF01979"/>
    </source>
</evidence>
<dbReference type="STRING" id="1843580.A7D17_08635"/>
<dbReference type="Proteomes" id="UP000077659">
    <property type="component" value="Unassembled WGS sequence"/>
</dbReference>
<evidence type="ECO:0000256" key="2">
    <source>
        <dbReference type="ARBA" id="ARBA00022723"/>
    </source>
</evidence>
<evidence type="ECO:0000313" key="12">
    <source>
        <dbReference type="Proteomes" id="UP000077659"/>
    </source>
</evidence>
<feature type="active site" description="Proton donor/acceptor" evidence="6">
    <location>
        <position position="278"/>
    </location>
</feature>
<evidence type="ECO:0000256" key="1">
    <source>
        <dbReference type="ARBA" id="ARBA00010716"/>
    </source>
</evidence>
<dbReference type="PIRSF" id="PIRSF038994">
    <property type="entry name" value="NagA"/>
    <property type="match status" value="1"/>
</dbReference>
<dbReference type="GO" id="GO:0046872">
    <property type="term" value="F:metal ion binding"/>
    <property type="evidence" value="ECO:0007669"/>
    <property type="project" value="UniProtKB-KW"/>
</dbReference>
<dbReference type="AlphaFoldDB" id="A0A1A9M582"/>
<evidence type="ECO:0000256" key="7">
    <source>
        <dbReference type="PIRSR" id="PIRSR038994-2"/>
    </source>
</evidence>
<evidence type="ECO:0000313" key="13">
    <source>
        <dbReference type="Proteomes" id="UP001303614"/>
    </source>
</evidence>
<feature type="binding site" evidence="8">
    <location>
        <position position="135"/>
    </location>
    <ligand>
        <name>Zn(2+)</name>
        <dbReference type="ChEBI" id="CHEBI:29105"/>
    </ligand>
</feature>
<evidence type="ECO:0000256" key="8">
    <source>
        <dbReference type="PIRSR" id="PIRSR038994-3"/>
    </source>
</evidence>
<dbReference type="RefSeq" id="WP_064510945.1">
    <property type="nucleotide sequence ID" value="NZ_JAYFSN010000008.1"/>
</dbReference>
<dbReference type="EMBL" id="JAYFSO010000009">
    <property type="protein sequence ID" value="MEA5124025.1"/>
    <property type="molecule type" value="Genomic_DNA"/>
</dbReference>
<dbReference type="InterPro" id="IPR003764">
    <property type="entry name" value="GlcNAc_6-P_deAcase"/>
</dbReference>